<dbReference type="GO" id="GO:0016746">
    <property type="term" value="F:acyltransferase activity"/>
    <property type="evidence" value="ECO:0007669"/>
    <property type="project" value="UniProtKB-KW"/>
</dbReference>
<feature type="region of interest" description="Disordered" evidence="1">
    <location>
        <begin position="191"/>
        <end position="244"/>
    </location>
</feature>
<dbReference type="SUPFAM" id="SSF69593">
    <property type="entry name" value="Glycerol-3-phosphate (1)-acyltransferase"/>
    <property type="match status" value="1"/>
</dbReference>
<dbReference type="PANTHER" id="PTHR10983:SF2">
    <property type="entry name" value="ACYL-COA:LYSOPHOSPHATIDYLGLYCEROL ACYLTRANSFERASE 1"/>
    <property type="match status" value="1"/>
</dbReference>
<feature type="compositionally biased region" description="Basic and acidic residues" evidence="1">
    <location>
        <begin position="203"/>
        <end position="221"/>
    </location>
</feature>
<keyword evidence="5" id="KW-0012">Acyltransferase</keyword>
<name>A0A6G1SJ31_9ACAR</name>
<keyword evidence="2" id="KW-0472">Membrane</keyword>
<protein>
    <submittedName>
        <fullName evidence="5">Acyl-CoA:lysophosphatidylglycerol acyltransferase 1</fullName>
    </submittedName>
</protein>
<organism evidence="5">
    <name type="scientific">Aceria tosichella</name>
    <name type="common">wheat curl mite</name>
    <dbReference type="NCBI Taxonomy" id="561515"/>
    <lineage>
        <taxon>Eukaryota</taxon>
        <taxon>Metazoa</taxon>
        <taxon>Ecdysozoa</taxon>
        <taxon>Arthropoda</taxon>
        <taxon>Chelicerata</taxon>
        <taxon>Arachnida</taxon>
        <taxon>Acari</taxon>
        <taxon>Acariformes</taxon>
        <taxon>Trombidiformes</taxon>
        <taxon>Prostigmata</taxon>
        <taxon>Eupodina</taxon>
        <taxon>Eriophyoidea</taxon>
        <taxon>Eriophyidae</taxon>
        <taxon>Eriophyinae</taxon>
        <taxon>Aceriini</taxon>
        <taxon>Aceria</taxon>
    </lineage>
</organism>
<dbReference type="CDD" id="cd07990">
    <property type="entry name" value="LPLAT_LCLAT1-like"/>
    <property type="match status" value="1"/>
</dbReference>
<keyword evidence="2" id="KW-1133">Transmembrane helix</keyword>
<evidence type="ECO:0000256" key="1">
    <source>
        <dbReference type="SAM" id="MobiDB-lite"/>
    </source>
</evidence>
<gene>
    <name evidence="5" type="primary">Lpgat1_0</name>
    <name evidence="4" type="synonym">Lpgat1_1</name>
    <name evidence="5" type="ORF">g.10101</name>
    <name evidence="4" type="ORF">g.10102</name>
</gene>
<evidence type="ECO:0000259" key="3">
    <source>
        <dbReference type="SMART" id="SM00563"/>
    </source>
</evidence>
<evidence type="ECO:0000313" key="4">
    <source>
        <dbReference type="EMBL" id="MDE50231.1"/>
    </source>
</evidence>
<proteinExistence type="predicted"/>
<dbReference type="GO" id="GO:0005783">
    <property type="term" value="C:endoplasmic reticulum"/>
    <property type="evidence" value="ECO:0007669"/>
    <property type="project" value="TreeGrafter"/>
</dbReference>
<evidence type="ECO:0000256" key="2">
    <source>
        <dbReference type="SAM" id="Phobius"/>
    </source>
</evidence>
<dbReference type="EMBL" id="GGYP01005608">
    <property type="protein sequence ID" value="MDE50379.1"/>
    <property type="molecule type" value="Transcribed_RNA"/>
</dbReference>
<sequence length="537" mass="61408">MAIYNQRAEFSQEQFESHFQKRNSILNTVYGIVRFLIIIAENLYCIPSYLVLSWVILLPASWFKNGLYSRLENYLYNSLLFIVSSWSLAAGLTVVEAGDEFKHLIEEPENQYPDRAITVNDETGKKRQTSIACNNNNNNIDVAQRYLDGDCRVVEHLVKKPKAPRLVNGHVRAKLNSNGLISNGFSDDAAYDDKNQAGGDQLDEVRQENGLDGSKDARKQMTTDSNEPLKNNNDNLSEKTNSATKWNDRSIQTISSKSITREAALVKRYAAECKHHTLKMIQARPRILLLCNHISTADVPLIMQSFSTLTNQSILWVLDAQFKLTNFGVVCGSHGDFFVSKNSYVDGSIREHVLKYPDRNLLVLFPEGGFLRKRIDGSNRYAIRNGLPLTKYVTHPRFGAFKDLIDPSVGVTHIVDATLIYDDIKNPISIIDIGLGNKKEPAILHFKVYNRSEINPTEEWLRNIWLEKDKLLAKYYEDRTNILKKFAKTFRVAKLDWFKTLSIHLFYLLVCYLAIIRLFNATSVTMLKARELYYSNI</sequence>
<keyword evidence="5" id="KW-0808">Transferase</keyword>
<feature type="compositionally biased region" description="Polar residues" evidence="1">
    <location>
        <begin position="222"/>
        <end position="244"/>
    </location>
</feature>
<dbReference type="AlphaFoldDB" id="A0A6G1SJ31"/>
<feature type="transmembrane region" description="Helical" evidence="2">
    <location>
        <begin position="46"/>
        <end position="63"/>
    </location>
</feature>
<dbReference type="InterPro" id="IPR002123">
    <property type="entry name" value="Plipid/glycerol_acylTrfase"/>
</dbReference>
<reference evidence="5" key="1">
    <citation type="submission" date="2018-10" db="EMBL/GenBank/DDBJ databases">
        <title>Transcriptome assembly of Aceria tosichella (Wheat curl mite) Type 2.</title>
        <authorList>
            <person name="Scully E.D."/>
            <person name="Geib S.M."/>
            <person name="Palmer N.A."/>
            <person name="Gupta A.K."/>
            <person name="Sarath G."/>
            <person name="Tatineni S."/>
        </authorList>
    </citation>
    <scope>NUCLEOTIDE SEQUENCE</scope>
    <source>
        <strain evidence="5">LincolnNE</strain>
    </source>
</reference>
<dbReference type="EMBL" id="GGYP01005460">
    <property type="protein sequence ID" value="MDE50231.1"/>
    <property type="molecule type" value="Transcribed_RNA"/>
</dbReference>
<keyword evidence="2" id="KW-0812">Transmembrane</keyword>
<dbReference type="GO" id="GO:0036149">
    <property type="term" value="P:phosphatidylinositol acyl-chain remodeling"/>
    <property type="evidence" value="ECO:0007669"/>
    <property type="project" value="TreeGrafter"/>
</dbReference>
<dbReference type="Pfam" id="PF01553">
    <property type="entry name" value="Acyltransferase"/>
    <property type="match status" value="1"/>
</dbReference>
<feature type="transmembrane region" description="Helical" evidence="2">
    <location>
        <begin position="501"/>
        <end position="520"/>
    </location>
</feature>
<feature type="domain" description="Phospholipid/glycerol acyltransferase" evidence="3">
    <location>
        <begin position="287"/>
        <end position="394"/>
    </location>
</feature>
<dbReference type="SMART" id="SM00563">
    <property type="entry name" value="PlsC"/>
    <property type="match status" value="1"/>
</dbReference>
<accession>A0A6G1SJ31</accession>
<evidence type="ECO:0000313" key="5">
    <source>
        <dbReference type="EMBL" id="MDE50379.1"/>
    </source>
</evidence>
<dbReference type="PANTHER" id="PTHR10983">
    <property type="entry name" value="1-ACYLGLYCEROL-3-PHOSPHATE ACYLTRANSFERASE-RELATED"/>
    <property type="match status" value="1"/>
</dbReference>